<protein>
    <recommendedName>
        <fullName evidence="5">Lipoprotein</fullName>
    </recommendedName>
</protein>
<name>A0ABX9JQW7_9BACT</name>
<evidence type="ECO:0000256" key="1">
    <source>
        <dbReference type="SAM" id="MobiDB-lite"/>
    </source>
</evidence>
<evidence type="ECO:0000313" key="3">
    <source>
        <dbReference type="EMBL" id="REG24626.1"/>
    </source>
</evidence>
<dbReference type="RefSeq" id="WP_047855728.1">
    <property type="nucleotide sequence ID" value="NZ_CP011509.1"/>
</dbReference>
<reference evidence="3 4" key="1">
    <citation type="submission" date="2018-08" db="EMBL/GenBank/DDBJ databases">
        <title>Genomic Encyclopedia of Archaeal and Bacterial Type Strains, Phase II (KMG-II): from individual species to whole genera.</title>
        <authorList>
            <person name="Goeker M."/>
        </authorList>
    </citation>
    <scope>NUCLEOTIDE SEQUENCE [LARGE SCALE GENOMIC DNA]</scope>
    <source>
        <strain evidence="3 4">DSM 2261</strain>
    </source>
</reference>
<feature type="signal peptide" evidence="2">
    <location>
        <begin position="1"/>
        <end position="21"/>
    </location>
</feature>
<feature type="region of interest" description="Disordered" evidence="1">
    <location>
        <begin position="28"/>
        <end position="58"/>
    </location>
</feature>
<sequence length="438" mass="46098">MKRRNTRAGLRWALLFGALLAACEPVPDTEAPEDEAAQDEEVTAQHQVTTPLPPPPRPLALSGPAVAYGGGKFLVVWWDVREGGVYGTRQKPDGTLVDPEGFRVNIGTGPGGPPSIAYDGQQFIVVWDTGDGIDGVRVKPDGTVVGPVFTVISSGEVFGPVDLACSSKLCLVTFSVDNDEGSNINARRVTTDGVVLPELVRGLSTGARLAGESTVAWNGKHFLIAWTDSRGGDTTPDIFGARVKPDGTVVDPGGFSIAAAPGEQRTPDVVWTGRRFLVVWSDGRSGNRDIFGARVNSNGHVDDPAGIPIGTAPEGQLFPAVAHHNSKSLVVWQEETSGGSSSIRGARVHEDGTLMEPSGFSVSNSDLERETVPDVALGGGLFLTAFSGTSSEDPSAPDFILGSRVNHERRILGLTTLTRAAEPPSVSTSALTRRAPPR</sequence>
<keyword evidence="2" id="KW-0732">Signal</keyword>
<keyword evidence="4" id="KW-1185">Reference proteome</keyword>
<evidence type="ECO:0000313" key="4">
    <source>
        <dbReference type="Proteomes" id="UP000256345"/>
    </source>
</evidence>
<evidence type="ECO:0000256" key="2">
    <source>
        <dbReference type="SAM" id="SignalP"/>
    </source>
</evidence>
<feature type="region of interest" description="Disordered" evidence="1">
    <location>
        <begin position="339"/>
        <end position="365"/>
    </location>
</feature>
<gene>
    <name evidence="3" type="ORF">ATI61_114235</name>
</gene>
<dbReference type="PROSITE" id="PS51257">
    <property type="entry name" value="PROKAR_LIPOPROTEIN"/>
    <property type="match status" value="1"/>
</dbReference>
<dbReference type="Proteomes" id="UP000256345">
    <property type="component" value="Unassembled WGS sequence"/>
</dbReference>
<feature type="chain" id="PRO_5046170428" description="Lipoprotein" evidence="2">
    <location>
        <begin position="22"/>
        <end position="438"/>
    </location>
</feature>
<comment type="caution">
    <text evidence="3">The sequence shown here is derived from an EMBL/GenBank/DDBJ whole genome shotgun (WGS) entry which is preliminary data.</text>
</comment>
<organism evidence="3 4">
    <name type="scientific">Archangium gephyra</name>
    <dbReference type="NCBI Taxonomy" id="48"/>
    <lineage>
        <taxon>Bacteria</taxon>
        <taxon>Pseudomonadati</taxon>
        <taxon>Myxococcota</taxon>
        <taxon>Myxococcia</taxon>
        <taxon>Myxococcales</taxon>
        <taxon>Cystobacterineae</taxon>
        <taxon>Archangiaceae</taxon>
        <taxon>Archangium</taxon>
    </lineage>
</organism>
<evidence type="ECO:0008006" key="5">
    <source>
        <dbReference type="Google" id="ProtNLM"/>
    </source>
</evidence>
<dbReference type="EMBL" id="QUMU01000014">
    <property type="protein sequence ID" value="REG24626.1"/>
    <property type="molecule type" value="Genomic_DNA"/>
</dbReference>
<feature type="compositionally biased region" description="Acidic residues" evidence="1">
    <location>
        <begin position="30"/>
        <end position="42"/>
    </location>
</feature>
<accession>A0ABX9JQW7</accession>
<proteinExistence type="predicted"/>